<dbReference type="EMBL" id="LNQE01000638">
    <property type="protein sequence ID" value="KUG25628.1"/>
    <property type="molecule type" value="Genomic_DNA"/>
</dbReference>
<protein>
    <recommendedName>
        <fullName evidence="4">Fibronectin type-III domain-containing protein</fullName>
    </recommendedName>
</protein>
<dbReference type="PANTHER" id="PTHR12147">
    <property type="entry name" value="METALLOPEPTIDASE M28 FAMILY MEMBER"/>
    <property type="match status" value="1"/>
</dbReference>
<keyword evidence="3" id="KW-0645">Protease</keyword>
<dbReference type="PANTHER" id="PTHR12147:SF26">
    <property type="entry name" value="PEPTIDASE M28 DOMAIN-CONTAINING PROTEIN"/>
    <property type="match status" value="1"/>
</dbReference>
<dbReference type="Pfam" id="PF04389">
    <property type="entry name" value="Peptidase_M28"/>
    <property type="match status" value="1"/>
</dbReference>
<dbReference type="GO" id="GO:0005576">
    <property type="term" value="C:extracellular region"/>
    <property type="evidence" value="ECO:0007669"/>
    <property type="project" value="UniProtKB-SubCell"/>
</dbReference>
<keyword evidence="3" id="KW-0378">Hydrolase</keyword>
<organism evidence="5">
    <name type="scientific">hydrocarbon metagenome</name>
    <dbReference type="NCBI Taxonomy" id="938273"/>
    <lineage>
        <taxon>unclassified sequences</taxon>
        <taxon>metagenomes</taxon>
        <taxon>ecological metagenomes</taxon>
    </lineage>
</organism>
<dbReference type="AlphaFoldDB" id="A0A0W8FXR6"/>
<dbReference type="GO" id="GO:0008235">
    <property type="term" value="F:metalloexopeptidase activity"/>
    <property type="evidence" value="ECO:0007669"/>
    <property type="project" value="InterPro"/>
</dbReference>
<dbReference type="Gene3D" id="3.40.630.10">
    <property type="entry name" value="Zn peptidases"/>
    <property type="match status" value="1"/>
</dbReference>
<dbReference type="InterPro" id="IPR036116">
    <property type="entry name" value="FN3_sf"/>
</dbReference>
<dbReference type="NCBIfam" id="TIGR04183">
    <property type="entry name" value="Por_Secre_tail"/>
    <property type="match status" value="1"/>
</dbReference>
<dbReference type="SUPFAM" id="SSF49265">
    <property type="entry name" value="Fibronectin type III"/>
    <property type="match status" value="1"/>
</dbReference>
<dbReference type="Gene3D" id="2.60.40.10">
    <property type="entry name" value="Immunoglobulins"/>
    <property type="match status" value="2"/>
</dbReference>
<evidence type="ECO:0000256" key="3">
    <source>
        <dbReference type="ARBA" id="ARBA00023049"/>
    </source>
</evidence>
<dbReference type="PROSITE" id="PS50853">
    <property type="entry name" value="FN3"/>
    <property type="match status" value="1"/>
</dbReference>
<keyword evidence="2" id="KW-0964">Secreted</keyword>
<name>A0A0W8FXR6_9ZZZZ</name>
<dbReference type="SUPFAM" id="SSF53187">
    <property type="entry name" value="Zn-dependent exopeptidases"/>
    <property type="match status" value="1"/>
</dbReference>
<evidence type="ECO:0000313" key="5">
    <source>
        <dbReference type="EMBL" id="KUG25628.1"/>
    </source>
</evidence>
<dbReference type="InterPro" id="IPR026444">
    <property type="entry name" value="Secre_tail"/>
</dbReference>
<dbReference type="InterPro" id="IPR007484">
    <property type="entry name" value="Peptidase_M28"/>
</dbReference>
<dbReference type="InterPro" id="IPR045175">
    <property type="entry name" value="M28_fam"/>
</dbReference>
<evidence type="ECO:0000259" key="4">
    <source>
        <dbReference type="PROSITE" id="PS50853"/>
    </source>
</evidence>
<keyword evidence="3" id="KW-0482">Metalloprotease</keyword>
<comment type="subcellular location">
    <subcellularLocation>
        <location evidence="1">Secreted</location>
    </subcellularLocation>
</comment>
<dbReference type="InterPro" id="IPR013783">
    <property type="entry name" value="Ig-like_fold"/>
</dbReference>
<comment type="caution">
    <text evidence="5">The sequence shown here is derived from an EMBL/GenBank/DDBJ whole genome shotgun (WGS) entry which is preliminary data.</text>
</comment>
<accession>A0A0W8FXR6</accession>
<feature type="domain" description="Fibronectin type-III" evidence="4">
    <location>
        <begin position="308"/>
        <end position="398"/>
    </location>
</feature>
<dbReference type="InterPro" id="IPR003961">
    <property type="entry name" value="FN3_dom"/>
</dbReference>
<dbReference type="GO" id="GO:0006508">
    <property type="term" value="P:proteolysis"/>
    <property type="evidence" value="ECO:0007669"/>
    <property type="project" value="InterPro"/>
</dbReference>
<dbReference type="CDD" id="cd00063">
    <property type="entry name" value="FN3"/>
    <property type="match status" value="1"/>
</dbReference>
<reference evidence="5" key="1">
    <citation type="journal article" date="2015" name="Proc. Natl. Acad. Sci. U.S.A.">
        <title>Networks of energetic and metabolic interactions define dynamics in microbial communities.</title>
        <authorList>
            <person name="Embree M."/>
            <person name="Liu J.K."/>
            <person name="Al-Bassam M.M."/>
            <person name="Zengler K."/>
        </authorList>
    </citation>
    <scope>NUCLEOTIDE SEQUENCE</scope>
</reference>
<dbReference type="SMART" id="SM00060">
    <property type="entry name" value="FN3"/>
    <property type="match status" value="2"/>
</dbReference>
<sequence>MKKYLFVLLVLVLCIATNAQTLKQKIESVHSYMNVDSVTYYVQSLENFGTRFQYHENRKDIANWLKDQFTAMGYEQVELDSFLVITRWNDNVPVMQYNVVATLTGTTRPDDIYIIGGHYDSYNQTGDPYVFAPGADDNASGTASALETARAIKLAGYQPSATIKFVCFAAEELMLSGNSGSEYMAEKYREQNINLKLMINNDMIANNPRPLNESMVSVNYYSGNEYLKDIAKKLVEEYTVVTPTDGGLNVWTDSRSFHEEGFPAIYYDEYDFSPNYHTSNDVIANCDMEYCTEIIKASSAMLIYSIEAPGIVNNLNAYDVGDGASIQLSWSASESEFLVGYKIYVGNNEHDLNHYATSDTTIQIVSGLQEGIQYYFGVSSVDQDGNESITRNITAVPNSLPLTPASLTAEPKLNAIELSWKSNTELDLLGYRIYKIPLALLDYFPPLTFYTADTLFVDEDIVSGMWYEYVVYAFDADSNFSIEGSTVISRAVTLDRGILFVNETLGGDGSIGNPSLDQLGDFYFTLPESNYELDNIDVWDESDFNLAHLCAHNTVIWHVDKSADVSTFQYTNVIKEYLDYGGNLIFTGYKPSKAFANSSSMINEFTEGSFIYDYMKISRSENSLLGLFKNGKSESSGYPNLELDPEKINTADGHIKTIEAIHPNEETDIIYSYATDYPASDIKGALSGKPIGIEYLSEDYNLIILSLPLYYVNKSQAQEFLNYVLINKFNTPTSIEFENGKEELANEFYLSQNYPNPFNPVTTIKFTIPHVVDENFRPLQTQLIVYDILGREVKTLVSELKSPGTYEVKFDASNLSSGVYFYQLNAGSKTATKKLLLLK</sequence>
<evidence type="ECO:0000256" key="2">
    <source>
        <dbReference type="ARBA" id="ARBA00022525"/>
    </source>
</evidence>
<dbReference type="Pfam" id="PF00041">
    <property type="entry name" value="fn3"/>
    <property type="match status" value="1"/>
</dbReference>
<evidence type="ECO:0000256" key="1">
    <source>
        <dbReference type="ARBA" id="ARBA00004613"/>
    </source>
</evidence>
<gene>
    <name evidence="5" type="ORF">ASZ90_004548</name>
</gene>
<proteinExistence type="predicted"/>
<dbReference type="Gene3D" id="2.60.40.4070">
    <property type="match status" value="1"/>
</dbReference>
<dbReference type="Pfam" id="PF18962">
    <property type="entry name" value="Por_Secre_tail"/>
    <property type="match status" value="1"/>
</dbReference>